<sequence length="70" mass="7911">MGRMQAPRQGPSQWALPRYHHSAPTWLKLTSDDAKGANLQIGQGGPDSLTSRRDTERRPWCCPSTFCDRQ</sequence>
<dbReference type="AlphaFoldDB" id="A0A452S8H2"/>
<feature type="region of interest" description="Disordered" evidence="1">
    <location>
        <begin position="37"/>
        <end position="57"/>
    </location>
</feature>
<evidence type="ECO:0000256" key="1">
    <source>
        <dbReference type="SAM" id="MobiDB-lite"/>
    </source>
</evidence>
<reference evidence="3" key="1">
    <citation type="submission" date="2016-06" db="EMBL/GenBank/DDBJ databases">
        <title>De novo assembly and RNA-Seq shows season-dependent expression and editing in black bear kidneys.</title>
        <authorList>
            <person name="Korstanje R."/>
            <person name="Srivastava A."/>
            <person name="Sarsani V.K."/>
            <person name="Sheehan S.M."/>
            <person name="Seger R.L."/>
            <person name="Barter M.E."/>
            <person name="Lindqvist C."/>
            <person name="Brody L.C."/>
            <person name="Mullikin J.C."/>
        </authorList>
    </citation>
    <scope>NUCLEOTIDE SEQUENCE [LARGE SCALE GENOMIC DNA]</scope>
</reference>
<dbReference type="Ensembl" id="ENSUAMT00000031862.1">
    <property type="protein sequence ID" value="ENSUAMP00000028530.1"/>
    <property type="gene ID" value="ENSUAMG00000022048.1"/>
</dbReference>
<reference evidence="2" key="3">
    <citation type="submission" date="2025-09" db="UniProtKB">
        <authorList>
            <consortium name="Ensembl"/>
        </authorList>
    </citation>
    <scope>IDENTIFICATION</scope>
</reference>
<evidence type="ECO:0000313" key="3">
    <source>
        <dbReference type="Proteomes" id="UP000291022"/>
    </source>
</evidence>
<evidence type="ECO:0000313" key="2">
    <source>
        <dbReference type="Ensembl" id="ENSUAMP00000028530.1"/>
    </source>
</evidence>
<organism evidence="2 3">
    <name type="scientific">Ursus americanus</name>
    <name type="common">American black bear</name>
    <name type="synonym">Euarctos americanus</name>
    <dbReference type="NCBI Taxonomy" id="9643"/>
    <lineage>
        <taxon>Eukaryota</taxon>
        <taxon>Metazoa</taxon>
        <taxon>Chordata</taxon>
        <taxon>Craniata</taxon>
        <taxon>Vertebrata</taxon>
        <taxon>Euteleostomi</taxon>
        <taxon>Mammalia</taxon>
        <taxon>Eutheria</taxon>
        <taxon>Laurasiatheria</taxon>
        <taxon>Carnivora</taxon>
        <taxon>Caniformia</taxon>
        <taxon>Ursidae</taxon>
        <taxon>Ursus</taxon>
    </lineage>
</organism>
<keyword evidence="3" id="KW-1185">Reference proteome</keyword>
<evidence type="ECO:0008006" key="4">
    <source>
        <dbReference type="Google" id="ProtNLM"/>
    </source>
</evidence>
<accession>A0A452S8H2</accession>
<dbReference type="Proteomes" id="UP000291022">
    <property type="component" value="Unassembled WGS sequence"/>
</dbReference>
<proteinExistence type="predicted"/>
<dbReference type="STRING" id="9643.ENSUAMP00000028530"/>
<reference evidence="2" key="2">
    <citation type="submission" date="2025-08" db="UniProtKB">
        <authorList>
            <consortium name="Ensembl"/>
        </authorList>
    </citation>
    <scope>IDENTIFICATION</scope>
</reference>
<protein>
    <recommendedName>
        <fullName evidence="4">Ribosomal protein S13/S15 N-terminal domain-containing protein</fullName>
    </recommendedName>
</protein>
<name>A0A452S8H2_URSAM</name>